<dbReference type="PANTHER" id="PTHR34861:SF10">
    <property type="entry name" value="CYCLASE"/>
    <property type="match status" value="1"/>
</dbReference>
<gene>
    <name evidence="1" type="ORF">GCM10011588_29630</name>
</gene>
<proteinExistence type="predicted"/>
<dbReference type="AlphaFoldDB" id="A0A917RKU2"/>
<evidence type="ECO:0000313" key="2">
    <source>
        <dbReference type="Proteomes" id="UP000638263"/>
    </source>
</evidence>
<dbReference type="SUPFAM" id="SSF102198">
    <property type="entry name" value="Putative cyclase"/>
    <property type="match status" value="1"/>
</dbReference>
<dbReference type="InterPro" id="IPR007325">
    <property type="entry name" value="KFase/CYL"/>
</dbReference>
<evidence type="ECO:0000313" key="1">
    <source>
        <dbReference type="EMBL" id="GGL13281.1"/>
    </source>
</evidence>
<dbReference type="PANTHER" id="PTHR34861">
    <property type="match status" value="1"/>
</dbReference>
<dbReference type="Proteomes" id="UP000638263">
    <property type="component" value="Unassembled WGS sequence"/>
</dbReference>
<dbReference type="GO" id="GO:0019441">
    <property type="term" value="P:L-tryptophan catabolic process to kynurenine"/>
    <property type="evidence" value="ECO:0007669"/>
    <property type="project" value="InterPro"/>
</dbReference>
<dbReference type="GO" id="GO:0004061">
    <property type="term" value="F:arylformamidase activity"/>
    <property type="evidence" value="ECO:0007669"/>
    <property type="project" value="InterPro"/>
</dbReference>
<dbReference type="InterPro" id="IPR037175">
    <property type="entry name" value="KFase_sf"/>
</dbReference>
<organism evidence="1 2">
    <name type="scientific">Nocardia jinanensis</name>
    <dbReference type="NCBI Taxonomy" id="382504"/>
    <lineage>
        <taxon>Bacteria</taxon>
        <taxon>Bacillati</taxon>
        <taxon>Actinomycetota</taxon>
        <taxon>Actinomycetes</taxon>
        <taxon>Mycobacteriales</taxon>
        <taxon>Nocardiaceae</taxon>
        <taxon>Nocardia</taxon>
    </lineage>
</organism>
<dbReference type="Pfam" id="PF04199">
    <property type="entry name" value="Cyclase"/>
    <property type="match status" value="1"/>
</dbReference>
<name>A0A917RKU2_9NOCA</name>
<reference evidence="1" key="1">
    <citation type="journal article" date="2014" name="Int. J. Syst. Evol. Microbiol.">
        <title>Complete genome sequence of Corynebacterium casei LMG S-19264T (=DSM 44701T), isolated from a smear-ripened cheese.</title>
        <authorList>
            <consortium name="US DOE Joint Genome Institute (JGI-PGF)"/>
            <person name="Walter F."/>
            <person name="Albersmeier A."/>
            <person name="Kalinowski J."/>
            <person name="Ruckert C."/>
        </authorList>
    </citation>
    <scope>NUCLEOTIDE SEQUENCE</scope>
    <source>
        <strain evidence="1">CGMCC 4.3508</strain>
    </source>
</reference>
<sequence length="311" mass="33093">MTTSDLRSTGAPDRANNWYRWGVDDERGALNLLGPDTVRRAAAAITSGRVYSLGIPIQSRDVPLIEYRGTPMRLTLQDSTDEGTAPPEFGCAPGTGSHEDVLIMASHTTSHMDALIHVYHEYQHYNGTGYQAMQATAGATKLGIDKVGAVAARGVLLDMVGYFGCAEDWITPGRVLTANDLQGAARKQSVEIGAGDAVLIRTGYLQYWLENRPGPEAIGQPGIGLDAASWLAAQDVVLVGSDNAAVEVIPFDRGDFLGVHKTLLVDHGIYLIEYLDLAAPARAGDYLGLFTVGPLKVTGATGSPVNPIFVT</sequence>
<dbReference type="Gene3D" id="3.50.30.50">
    <property type="entry name" value="Putative cyclase"/>
    <property type="match status" value="1"/>
</dbReference>
<comment type="caution">
    <text evidence="1">The sequence shown here is derived from an EMBL/GenBank/DDBJ whole genome shotgun (WGS) entry which is preliminary data.</text>
</comment>
<protein>
    <submittedName>
        <fullName evidence="1">Cyclase</fullName>
    </submittedName>
</protein>
<dbReference type="RefSeq" id="WP_062997609.1">
    <property type="nucleotide sequence ID" value="NZ_BMMH01000005.1"/>
</dbReference>
<accession>A0A917RKU2</accession>
<reference evidence="1" key="2">
    <citation type="submission" date="2020-09" db="EMBL/GenBank/DDBJ databases">
        <authorList>
            <person name="Sun Q."/>
            <person name="Zhou Y."/>
        </authorList>
    </citation>
    <scope>NUCLEOTIDE SEQUENCE</scope>
    <source>
        <strain evidence="1">CGMCC 4.3508</strain>
    </source>
</reference>
<dbReference type="EMBL" id="BMMH01000005">
    <property type="protein sequence ID" value="GGL13281.1"/>
    <property type="molecule type" value="Genomic_DNA"/>
</dbReference>
<keyword evidence="2" id="KW-1185">Reference proteome</keyword>